<keyword evidence="2" id="KW-1185">Reference proteome</keyword>
<dbReference type="Proteomes" id="UP001448498">
    <property type="component" value="Chromosome 2"/>
</dbReference>
<organism evidence="1 2">
    <name type="scientific">Burkholderia arboris</name>
    <dbReference type="NCBI Taxonomy" id="488730"/>
    <lineage>
        <taxon>Bacteria</taxon>
        <taxon>Pseudomonadati</taxon>
        <taxon>Pseudomonadota</taxon>
        <taxon>Betaproteobacteria</taxon>
        <taxon>Burkholderiales</taxon>
        <taxon>Burkholderiaceae</taxon>
        <taxon>Burkholderia</taxon>
        <taxon>Burkholderia cepacia complex</taxon>
    </lineage>
</organism>
<evidence type="ECO:0000313" key="1">
    <source>
        <dbReference type="EMBL" id="XAE53172.1"/>
    </source>
</evidence>
<reference evidence="1 2" key="1">
    <citation type="submission" date="2022-10" db="EMBL/GenBank/DDBJ databases">
        <title>Genomic of Burkholderia cepacia PN-1.</title>
        <authorList>
            <person name="Yang Y."/>
            <person name="Guan H."/>
            <person name="Huang J."/>
        </authorList>
    </citation>
    <scope>NUCLEOTIDE SEQUENCE [LARGE SCALE GENOMIC DNA]</scope>
    <source>
        <strain evidence="1 2">PN-1</strain>
    </source>
</reference>
<dbReference type="RefSeq" id="WP_155627318.1">
    <property type="nucleotide sequence ID" value="NZ_CABVPX010000050.1"/>
</dbReference>
<evidence type="ECO:0000313" key="2">
    <source>
        <dbReference type="Proteomes" id="UP001448498"/>
    </source>
</evidence>
<proteinExistence type="predicted"/>
<dbReference type="EMBL" id="CP109823">
    <property type="protein sequence ID" value="XAE53172.1"/>
    <property type="molecule type" value="Genomic_DNA"/>
</dbReference>
<sequence>MDATDRAAPMLFARPAAPDRYNAAAEYGEIAAMRQNRAFGRRRANHQQWQYGFKFAEKGTDE</sequence>
<accession>A0ABZ3DXE8</accession>
<gene>
    <name evidence="1" type="ORF">OHZ10_37170</name>
</gene>
<protein>
    <submittedName>
        <fullName evidence="1">Uncharacterized protein</fullName>
    </submittedName>
</protein>
<name>A0ABZ3DXE8_9BURK</name>